<sequence>MNNAMRKYMLFFSLMIPMFFWAQYLLPNEETIFSFETKNGKIMSLVKDKKNEYIQYRFGNKNHVEMEFPAARTKESWKQFTYSSYHRGGGKQNAGMDLNYLSFTNNGYKYLLFRSHYAEDESLSTGVTVTDSKGKETDIAGIYKTIKGCMCNLEETEVNKEDFGS</sequence>
<dbReference type="Proteomes" id="UP000028703">
    <property type="component" value="Unassembled WGS sequence"/>
</dbReference>
<dbReference type="STRING" id="421531.IX38_21375"/>
<accession>A0A085YY82</accession>
<keyword evidence="2" id="KW-1185">Reference proteome</keyword>
<dbReference type="EMBL" id="JPRO01000029">
    <property type="protein sequence ID" value="KFE97145.1"/>
    <property type="molecule type" value="Genomic_DNA"/>
</dbReference>
<name>A0A085YY82_9FLAO</name>
<comment type="caution">
    <text evidence="1">The sequence shown here is derived from an EMBL/GenBank/DDBJ whole genome shotgun (WGS) entry which is preliminary data.</text>
</comment>
<gene>
    <name evidence="1" type="ORF">IX38_21375</name>
</gene>
<evidence type="ECO:0000313" key="1">
    <source>
        <dbReference type="EMBL" id="KFE97145.1"/>
    </source>
</evidence>
<proteinExistence type="predicted"/>
<organism evidence="1 2">
    <name type="scientific">Chryseobacterium luteum</name>
    <dbReference type="NCBI Taxonomy" id="421531"/>
    <lineage>
        <taxon>Bacteria</taxon>
        <taxon>Pseudomonadati</taxon>
        <taxon>Bacteroidota</taxon>
        <taxon>Flavobacteriia</taxon>
        <taxon>Flavobacteriales</taxon>
        <taxon>Weeksellaceae</taxon>
        <taxon>Chryseobacterium group</taxon>
        <taxon>Chryseobacterium</taxon>
    </lineage>
</organism>
<evidence type="ECO:0000313" key="2">
    <source>
        <dbReference type="Proteomes" id="UP000028703"/>
    </source>
</evidence>
<protein>
    <submittedName>
        <fullName evidence="1">Uncharacterized protein</fullName>
    </submittedName>
</protein>
<reference evidence="1 2" key="1">
    <citation type="submission" date="2014-07" db="EMBL/GenBank/DDBJ databases">
        <title>Genome of Chryseobacterium luteum DSM 18605.</title>
        <authorList>
            <person name="Stropko S.J."/>
            <person name="Pipes S.E."/>
            <person name="Newman J.D."/>
        </authorList>
    </citation>
    <scope>NUCLEOTIDE SEQUENCE [LARGE SCALE GENOMIC DNA]</scope>
    <source>
        <strain evidence="1 2">DSM 18605</strain>
    </source>
</reference>
<dbReference type="eggNOG" id="ENOG5032VBE">
    <property type="taxonomic scope" value="Bacteria"/>
</dbReference>
<dbReference type="AlphaFoldDB" id="A0A085YY82"/>